<name>A0ABC8W5P1_9POAL</name>
<organism evidence="1 2">
    <name type="scientific">Urochloa decumbens</name>
    <dbReference type="NCBI Taxonomy" id="240449"/>
    <lineage>
        <taxon>Eukaryota</taxon>
        <taxon>Viridiplantae</taxon>
        <taxon>Streptophyta</taxon>
        <taxon>Embryophyta</taxon>
        <taxon>Tracheophyta</taxon>
        <taxon>Spermatophyta</taxon>
        <taxon>Magnoliopsida</taxon>
        <taxon>Liliopsida</taxon>
        <taxon>Poales</taxon>
        <taxon>Poaceae</taxon>
        <taxon>PACMAD clade</taxon>
        <taxon>Panicoideae</taxon>
        <taxon>Panicodae</taxon>
        <taxon>Paniceae</taxon>
        <taxon>Melinidinae</taxon>
        <taxon>Urochloa</taxon>
    </lineage>
</organism>
<proteinExistence type="predicted"/>
<reference evidence="2" key="1">
    <citation type="submission" date="2024-06" db="EMBL/GenBank/DDBJ databases">
        <authorList>
            <person name="Ryan C."/>
        </authorList>
    </citation>
    <scope>NUCLEOTIDE SEQUENCE [LARGE SCALE GENOMIC DNA]</scope>
</reference>
<reference evidence="1 2" key="2">
    <citation type="submission" date="2024-10" db="EMBL/GenBank/DDBJ databases">
        <authorList>
            <person name="Ryan C."/>
        </authorList>
    </citation>
    <scope>NUCLEOTIDE SEQUENCE [LARGE SCALE GENOMIC DNA]</scope>
</reference>
<gene>
    <name evidence="1" type="ORF">URODEC1_LOCUS10290</name>
</gene>
<evidence type="ECO:0000313" key="2">
    <source>
        <dbReference type="Proteomes" id="UP001497457"/>
    </source>
</evidence>
<accession>A0ABC8W5P1</accession>
<dbReference type="EMBL" id="OZ075121">
    <property type="protein sequence ID" value="CAL4903011.1"/>
    <property type="molecule type" value="Genomic_DNA"/>
</dbReference>
<dbReference type="AlphaFoldDB" id="A0ABC8W5P1"/>
<keyword evidence="2" id="KW-1185">Reference proteome</keyword>
<evidence type="ECO:0000313" key="1">
    <source>
        <dbReference type="EMBL" id="CAL4903011.1"/>
    </source>
</evidence>
<dbReference type="Proteomes" id="UP001497457">
    <property type="component" value="Chromosome 11b"/>
</dbReference>
<sequence length="99" mass="10985">MFRRAKTTMAPPMEGEVRIQKVEKIELAYNLLTKPSIYAKPAAATGKYPTPGHDVKGWKKTGNTSRGIVSVEDINKRSESYTAHPMAIRKQSNTLLPAN</sequence>
<protein>
    <submittedName>
        <fullName evidence="1">Uncharacterized protein</fullName>
    </submittedName>
</protein>